<dbReference type="PANTHER" id="PTHR33257:SF29">
    <property type="match status" value="1"/>
</dbReference>
<dbReference type="Proteomes" id="UP000026915">
    <property type="component" value="Chromosome 9"/>
</dbReference>
<feature type="region of interest" description="Disordered" evidence="1">
    <location>
        <begin position="97"/>
        <end position="187"/>
    </location>
</feature>
<organism evidence="2 3">
    <name type="scientific">Theobroma cacao</name>
    <name type="common">Cacao</name>
    <name type="synonym">Cocoa</name>
    <dbReference type="NCBI Taxonomy" id="3641"/>
    <lineage>
        <taxon>Eukaryota</taxon>
        <taxon>Viridiplantae</taxon>
        <taxon>Streptophyta</taxon>
        <taxon>Embryophyta</taxon>
        <taxon>Tracheophyta</taxon>
        <taxon>Spermatophyta</taxon>
        <taxon>Magnoliopsida</taxon>
        <taxon>eudicotyledons</taxon>
        <taxon>Gunneridae</taxon>
        <taxon>Pentapetalae</taxon>
        <taxon>rosids</taxon>
        <taxon>malvids</taxon>
        <taxon>Malvales</taxon>
        <taxon>Malvaceae</taxon>
        <taxon>Byttnerioideae</taxon>
        <taxon>Theobroma</taxon>
    </lineage>
</organism>
<evidence type="ECO:0000313" key="2">
    <source>
        <dbReference type="EMBL" id="EOY31875.1"/>
    </source>
</evidence>
<name>A0A061GPU6_THECC</name>
<proteinExistence type="predicted"/>
<dbReference type="EMBL" id="CM001887">
    <property type="protein sequence ID" value="EOY31875.1"/>
    <property type="molecule type" value="Genomic_DNA"/>
</dbReference>
<feature type="compositionally biased region" description="Low complexity" evidence="1">
    <location>
        <begin position="131"/>
        <end position="177"/>
    </location>
</feature>
<evidence type="ECO:0000256" key="1">
    <source>
        <dbReference type="SAM" id="MobiDB-lite"/>
    </source>
</evidence>
<reference evidence="2 3" key="1">
    <citation type="journal article" date="2013" name="Genome Biol.">
        <title>The genome sequence of the most widely cultivated cacao type and its use to identify candidate genes regulating pod color.</title>
        <authorList>
            <person name="Motamayor J.C."/>
            <person name="Mockaitis K."/>
            <person name="Schmutz J."/>
            <person name="Haiminen N."/>
            <person name="Iii D.L."/>
            <person name="Cornejo O."/>
            <person name="Findley S.D."/>
            <person name="Zheng P."/>
            <person name="Utro F."/>
            <person name="Royaert S."/>
            <person name="Saski C."/>
            <person name="Jenkins J."/>
            <person name="Podicheti R."/>
            <person name="Zhao M."/>
            <person name="Scheffler B.E."/>
            <person name="Stack J.C."/>
            <person name="Feltus F.A."/>
            <person name="Mustiga G.M."/>
            <person name="Amores F."/>
            <person name="Phillips W."/>
            <person name="Marelli J.P."/>
            <person name="May G.D."/>
            <person name="Shapiro H."/>
            <person name="Ma J."/>
            <person name="Bustamante C.D."/>
            <person name="Schnell R.J."/>
            <person name="Main D."/>
            <person name="Gilbert D."/>
            <person name="Parida L."/>
            <person name="Kuhn D.N."/>
        </authorList>
    </citation>
    <scope>NUCLEOTIDE SEQUENCE [LARGE SCALE GENOMIC DNA]</scope>
    <source>
        <strain evidence="3">cv. Matina 1-6</strain>
    </source>
</reference>
<evidence type="ECO:0000313" key="3">
    <source>
        <dbReference type="Proteomes" id="UP000026915"/>
    </source>
</evidence>
<dbReference type="InParanoid" id="A0A061GPU6"/>
<protein>
    <submittedName>
        <fullName evidence="2">Uncharacterized protein</fullName>
    </submittedName>
</protein>
<feature type="compositionally biased region" description="Basic residues" evidence="1">
    <location>
        <begin position="99"/>
        <end position="116"/>
    </location>
</feature>
<dbReference type="AlphaFoldDB" id="A0A061GPU6"/>
<gene>
    <name evidence="2" type="ORF">TCM_039206</name>
</gene>
<dbReference type="Gramene" id="EOY31875">
    <property type="protein sequence ID" value="EOY31875"/>
    <property type="gene ID" value="TCM_039206"/>
</dbReference>
<dbReference type="eggNOG" id="ENOG502R7R6">
    <property type="taxonomic scope" value="Eukaryota"/>
</dbReference>
<dbReference type="PANTHER" id="PTHR33257">
    <property type="entry name" value="OS05G0165500 PROTEIN"/>
    <property type="match status" value="1"/>
</dbReference>
<dbReference type="HOGENOM" id="CLU_1311984_0_0_1"/>
<keyword evidence="3" id="KW-1185">Reference proteome</keyword>
<dbReference type="OMA" id="ARGFIRW"/>
<accession>A0A061GPU6</accession>
<sequence length="187" mass="20315">MGHENSTAEEKANSLFQVDRMFMKKILGRKSFVGQSMRTSQTESAVSVPFDWEMQPGTPKHPQSEIVAPIKPPPSVQSQALEKPSFVSTHTTMSCFWNKSRKKHRQGKKAKAKGRQGHVDGELASMGNAPESVEISVVNVESTSSSDHSRSSSLSSSSLSTSSSKSNCSSSSSSLRSFAKGLVKWSF</sequence>